<dbReference type="GO" id="GO:0009249">
    <property type="term" value="P:protein lipoylation"/>
    <property type="evidence" value="ECO:0007669"/>
    <property type="project" value="InterPro"/>
</dbReference>
<dbReference type="CDD" id="cd16444">
    <property type="entry name" value="LipB"/>
    <property type="match status" value="1"/>
</dbReference>
<comment type="catalytic activity">
    <reaction evidence="5 6">
        <text>octanoyl-[ACP] + L-lysyl-[protein] = N(6)-octanoyl-L-lysyl-[protein] + holo-[ACP] + H(+)</text>
        <dbReference type="Rhea" id="RHEA:17665"/>
        <dbReference type="Rhea" id="RHEA-COMP:9636"/>
        <dbReference type="Rhea" id="RHEA-COMP:9685"/>
        <dbReference type="Rhea" id="RHEA-COMP:9752"/>
        <dbReference type="Rhea" id="RHEA-COMP:9928"/>
        <dbReference type="ChEBI" id="CHEBI:15378"/>
        <dbReference type="ChEBI" id="CHEBI:29969"/>
        <dbReference type="ChEBI" id="CHEBI:64479"/>
        <dbReference type="ChEBI" id="CHEBI:78463"/>
        <dbReference type="ChEBI" id="CHEBI:78809"/>
        <dbReference type="EC" id="2.3.1.181"/>
    </reaction>
</comment>
<evidence type="ECO:0000256" key="1">
    <source>
        <dbReference type="ARBA" id="ARBA00004821"/>
    </source>
</evidence>
<dbReference type="PANTHER" id="PTHR10993:SF7">
    <property type="entry name" value="LIPOYLTRANSFERASE 2, MITOCHONDRIAL-RELATED"/>
    <property type="match status" value="1"/>
</dbReference>
<dbReference type="EC" id="2.3.1.181" evidence="5 6"/>
<name>A0A2K1P9E7_9BACT</name>
<comment type="pathway">
    <text evidence="1 5 6">Protein modification; protein lipoylation via endogenous pathway; protein N(6)-(lipoyl)lysine from octanoyl-[acyl-carrier-protein]: step 1/2.</text>
</comment>
<keyword evidence="12" id="KW-1185">Reference proteome</keyword>
<dbReference type="GO" id="GO:0005737">
    <property type="term" value="C:cytoplasm"/>
    <property type="evidence" value="ECO:0007669"/>
    <property type="project" value="UniProtKB-SubCell"/>
</dbReference>
<evidence type="ECO:0000256" key="7">
    <source>
        <dbReference type="PIRSR" id="PIRSR016262-1"/>
    </source>
</evidence>
<dbReference type="Proteomes" id="UP000236604">
    <property type="component" value="Unassembled WGS sequence"/>
</dbReference>
<evidence type="ECO:0000256" key="4">
    <source>
        <dbReference type="ARBA" id="ARBA00024732"/>
    </source>
</evidence>
<evidence type="ECO:0000256" key="8">
    <source>
        <dbReference type="PIRSR" id="PIRSR016262-2"/>
    </source>
</evidence>
<dbReference type="PIRSF" id="PIRSF016262">
    <property type="entry name" value="LPLase"/>
    <property type="match status" value="1"/>
</dbReference>
<dbReference type="AlphaFoldDB" id="A0A2K1P9E7"/>
<dbReference type="Pfam" id="PF21948">
    <property type="entry name" value="LplA-B_cat"/>
    <property type="match status" value="1"/>
</dbReference>
<protein>
    <recommendedName>
        <fullName evidence="5 6">Octanoyltransferase</fullName>
        <ecNumber evidence="5 6">2.3.1.181</ecNumber>
    </recommendedName>
    <alternativeName>
        <fullName evidence="5">Lipoate-protein ligase B</fullName>
    </alternativeName>
    <alternativeName>
        <fullName evidence="5">Lipoyl/octanoyl transferase</fullName>
    </alternativeName>
    <alternativeName>
        <fullName evidence="5">Octanoyl-[acyl-carrier-protein]-protein N-octanoyltransferase</fullName>
    </alternativeName>
</protein>
<reference evidence="11 12" key="1">
    <citation type="submission" date="2013-12" db="EMBL/GenBank/DDBJ databases">
        <title>Comparative genomics of Petrotoga isolates.</title>
        <authorList>
            <person name="Nesbo C.L."/>
            <person name="Charchuk R."/>
            <person name="Chow K."/>
        </authorList>
    </citation>
    <scope>NUCLEOTIDE SEQUENCE [LARGE SCALE GENOMIC DNA]</scope>
    <source>
        <strain evidence="11 12">DSM 14811</strain>
    </source>
</reference>
<dbReference type="Gene3D" id="3.30.930.10">
    <property type="entry name" value="Bira Bifunctional Protein, Domain 2"/>
    <property type="match status" value="1"/>
</dbReference>
<keyword evidence="2 5" id="KW-0808">Transferase</keyword>
<keyword evidence="5" id="KW-0963">Cytoplasm</keyword>
<proteinExistence type="inferred from homology"/>
<evidence type="ECO:0000313" key="11">
    <source>
        <dbReference type="EMBL" id="PNR99419.1"/>
    </source>
</evidence>
<comment type="subcellular location">
    <subcellularLocation>
        <location evidence="5">Cytoplasm</location>
    </subcellularLocation>
</comment>
<accession>A0A2K1P9E7</accession>
<sequence>MRRGLVWNYNEVKYLKGKEIQQQAMKIVRNGLADGIMILLSHPPVYTIGRGGGYENLKKNVDEIKKIAEIYEVERGGNITFHGPGQLVIYPILNLRKWPTDIGQLAYNLEEIIIKVLKDYNIIGERIPHSKYRGVWVEDKKICAMGLSIDHFITWHGLAFNVNTDLSYFENIVPCGIREYGVTSLEKLGIKEDIEEVKTKVIQKTEEIFDIKFTYDRSENDEECRMVESKYFHRKV</sequence>
<dbReference type="InterPro" id="IPR004143">
    <property type="entry name" value="BPL_LPL_catalytic"/>
</dbReference>
<feature type="domain" description="BPL/LPL catalytic" evidence="10">
    <location>
        <begin position="31"/>
        <end position="213"/>
    </location>
</feature>
<feature type="binding site" evidence="5 8">
    <location>
        <begin position="157"/>
        <end position="159"/>
    </location>
    <ligand>
        <name>substrate</name>
    </ligand>
</feature>
<feature type="site" description="Lowers pKa of active site Cys" evidence="5 9">
    <location>
        <position position="141"/>
    </location>
</feature>
<organism evidence="11 12">
    <name type="scientific">Petrotoga mexicana DSM 14811</name>
    <dbReference type="NCBI Taxonomy" id="1122954"/>
    <lineage>
        <taxon>Bacteria</taxon>
        <taxon>Thermotogati</taxon>
        <taxon>Thermotogota</taxon>
        <taxon>Thermotogae</taxon>
        <taxon>Petrotogales</taxon>
        <taxon>Petrotogaceae</taxon>
        <taxon>Petrotoga</taxon>
    </lineage>
</organism>
<dbReference type="PANTHER" id="PTHR10993">
    <property type="entry name" value="OCTANOYLTRANSFERASE"/>
    <property type="match status" value="1"/>
</dbReference>
<dbReference type="InterPro" id="IPR000544">
    <property type="entry name" value="Octanoyltransferase"/>
</dbReference>
<dbReference type="PROSITE" id="PS01313">
    <property type="entry name" value="LIPB"/>
    <property type="match status" value="1"/>
</dbReference>
<dbReference type="SUPFAM" id="SSF55681">
    <property type="entry name" value="Class II aaRS and biotin synthetases"/>
    <property type="match status" value="1"/>
</dbReference>
<comment type="miscellaneous">
    <text evidence="5">In the reaction, the free carboxyl group of octanoic acid is attached via an amide linkage to the epsilon-amino group of a specific lysine residue of lipoyl domains of lipoate-dependent enzymes.</text>
</comment>
<dbReference type="HAMAP" id="MF_00013">
    <property type="entry name" value="LipB"/>
    <property type="match status" value="1"/>
</dbReference>
<dbReference type="UniPathway" id="UPA00538">
    <property type="reaction ID" value="UER00592"/>
</dbReference>
<evidence type="ECO:0000313" key="12">
    <source>
        <dbReference type="Proteomes" id="UP000236604"/>
    </source>
</evidence>
<dbReference type="EMBL" id="AZRN01000021">
    <property type="protein sequence ID" value="PNR99419.1"/>
    <property type="molecule type" value="Genomic_DNA"/>
</dbReference>
<keyword evidence="3 5" id="KW-0012">Acyltransferase</keyword>
<evidence type="ECO:0000256" key="2">
    <source>
        <dbReference type="ARBA" id="ARBA00022679"/>
    </source>
</evidence>
<evidence type="ECO:0000256" key="5">
    <source>
        <dbReference type="HAMAP-Rule" id="MF_00013"/>
    </source>
</evidence>
<evidence type="ECO:0000259" key="10">
    <source>
        <dbReference type="PROSITE" id="PS51733"/>
    </source>
</evidence>
<comment type="function">
    <text evidence="4 5 6">Catalyzes the transfer of endogenously produced octanoic acid from octanoyl-acyl-carrier-protein onto the lipoyl domains of lipoate-dependent enzymes. Lipoyl-ACP can also act as a substrate although octanoyl-ACP is likely to be the physiological substrate.</text>
</comment>
<dbReference type="PROSITE" id="PS51733">
    <property type="entry name" value="BPL_LPL_CATALYTIC"/>
    <property type="match status" value="1"/>
</dbReference>
<evidence type="ECO:0000256" key="9">
    <source>
        <dbReference type="PIRSR" id="PIRSR016262-3"/>
    </source>
</evidence>
<evidence type="ECO:0000256" key="6">
    <source>
        <dbReference type="PIRNR" id="PIRNR016262"/>
    </source>
</evidence>
<feature type="active site" description="Acyl-thioester intermediate" evidence="5 7">
    <location>
        <position position="175"/>
    </location>
</feature>
<dbReference type="NCBIfam" id="TIGR00214">
    <property type="entry name" value="lipB"/>
    <property type="match status" value="1"/>
</dbReference>
<evidence type="ECO:0000256" key="3">
    <source>
        <dbReference type="ARBA" id="ARBA00023315"/>
    </source>
</evidence>
<comment type="caution">
    <text evidence="11">The sequence shown here is derived from an EMBL/GenBank/DDBJ whole genome shotgun (WGS) entry which is preliminary data.</text>
</comment>
<dbReference type="RefSeq" id="WP_103077046.1">
    <property type="nucleotide sequence ID" value="NZ_AZRN01000021.1"/>
</dbReference>
<gene>
    <name evidence="5" type="primary">lipB</name>
    <name evidence="11" type="ORF">X927_05425</name>
</gene>
<feature type="binding site" evidence="5 8">
    <location>
        <begin position="144"/>
        <end position="146"/>
    </location>
    <ligand>
        <name>substrate</name>
    </ligand>
</feature>
<feature type="binding site" evidence="5 8">
    <location>
        <begin position="75"/>
        <end position="82"/>
    </location>
    <ligand>
        <name>substrate</name>
    </ligand>
</feature>
<dbReference type="InterPro" id="IPR045864">
    <property type="entry name" value="aa-tRNA-synth_II/BPL/LPL"/>
</dbReference>
<dbReference type="GO" id="GO:0033819">
    <property type="term" value="F:lipoyl(octanoyl) transferase activity"/>
    <property type="evidence" value="ECO:0007669"/>
    <property type="project" value="UniProtKB-EC"/>
</dbReference>
<comment type="similarity">
    <text evidence="5 6">Belongs to the LipB family.</text>
</comment>
<dbReference type="InterPro" id="IPR020605">
    <property type="entry name" value="Octanoyltransferase_CS"/>
</dbReference>